<feature type="domain" description="Zn(2)-C6 fungal-type" evidence="7">
    <location>
        <begin position="81"/>
        <end position="109"/>
    </location>
</feature>
<dbReference type="GO" id="GO:0045944">
    <property type="term" value="P:positive regulation of transcription by RNA polymerase II"/>
    <property type="evidence" value="ECO:0007669"/>
    <property type="project" value="TreeGrafter"/>
</dbReference>
<dbReference type="CDD" id="cd12148">
    <property type="entry name" value="fungal_TF_MHR"/>
    <property type="match status" value="1"/>
</dbReference>
<evidence type="ECO:0000256" key="3">
    <source>
        <dbReference type="ARBA" id="ARBA00023125"/>
    </source>
</evidence>
<dbReference type="eggNOG" id="ENOG502QT0Z">
    <property type="taxonomic scope" value="Eukaryota"/>
</dbReference>
<dbReference type="InterPro" id="IPR036864">
    <property type="entry name" value="Zn2-C6_fun-type_DNA-bd_sf"/>
</dbReference>
<feature type="compositionally biased region" description="Polar residues" evidence="6">
    <location>
        <begin position="225"/>
        <end position="247"/>
    </location>
</feature>
<feature type="compositionally biased region" description="Polar residues" evidence="6">
    <location>
        <begin position="644"/>
        <end position="655"/>
    </location>
</feature>
<evidence type="ECO:0000256" key="1">
    <source>
        <dbReference type="ARBA" id="ARBA00004123"/>
    </source>
</evidence>
<dbReference type="Gene3D" id="4.10.240.10">
    <property type="entry name" value="Zn(2)-C6 fungal-type DNA-binding domain"/>
    <property type="match status" value="1"/>
</dbReference>
<feature type="compositionally biased region" description="Polar residues" evidence="6">
    <location>
        <begin position="39"/>
        <end position="59"/>
    </location>
</feature>
<dbReference type="Proteomes" id="UP000019373">
    <property type="component" value="Unassembled WGS sequence"/>
</dbReference>
<protein>
    <recommendedName>
        <fullName evidence="7">Zn(2)-C6 fungal-type domain-containing protein</fullName>
    </recommendedName>
</protein>
<dbReference type="RefSeq" id="XP_007802786.1">
    <property type="nucleotide sequence ID" value="XM_007804595.1"/>
</dbReference>
<dbReference type="GO" id="GO:0008270">
    <property type="term" value="F:zinc ion binding"/>
    <property type="evidence" value="ECO:0007669"/>
    <property type="project" value="InterPro"/>
</dbReference>
<dbReference type="OrthoDB" id="4078573at2759"/>
<keyword evidence="4" id="KW-0804">Transcription</keyword>
<dbReference type="HOGENOM" id="CLU_008719_3_1_1"/>
<feature type="compositionally biased region" description="Basic residues" evidence="6">
    <location>
        <begin position="25"/>
        <end position="38"/>
    </location>
</feature>
<name>U1G2R9_ENDPU</name>
<evidence type="ECO:0000256" key="2">
    <source>
        <dbReference type="ARBA" id="ARBA00023015"/>
    </source>
</evidence>
<dbReference type="SMART" id="SM00066">
    <property type="entry name" value="GAL4"/>
    <property type="match status" value="1"/>
</dbReference>
<keyword evidence="3" id="KW-0238">DNA-binding</keyword>
<dbReference type="PANTHER" id="PTHR37534">
    <property type="entry name" value="TRANSCRIPTIONAL ACTIVATOR PROTEIN UGA3"/>
    <property type="match status" value="1"/>
</dbReference>
<organism evidence="8 9">
    <name type="scientific">Endocarpon pusillum (strain Z07020 / HMAS-L-300199)</name>
    <name type="common">Lichen-forming fungus</name>
    <dbReference type="NCBI Taxonomy" id="1263415"/>
    <lineage>
        <taxon>Eukaryota</taxon>
        <taxon>Fungi</taxon>
        <taxon>Dikarya</taxon>
        <taxon>Ascomycota</taxon>
        <taxon>Pezizomycotina</taxon>
        <taxon>Eurotiomycetes</taxon>
        <taxon>Chaetothyriomycetidae</taxon>
        <taxon>Verrucariales</taxon>
        <taxon>Verrucariaceae</taxon>
        <taxon>Endocarpon</taxon>
    </lineage>
</organism>
<dbReference type="InterPro" id="IPR001138">
    <property type="entry name" value="Zn2Cys6_DnaBD"/>
</dbReference>
<reference evidence="9" key="1">
    <citation type="journal article" date="2014" name="BMC Genomics">
        <title>Genome characteristics reveal the impact of lichenization on lichen-forming fungus Endocarpon pusillum Hedwig (Verrucariales, Ascomycota).</title>
        <authorList>
            <person name="Wang Y.-Y."/>
            <person name="Liu B."/>
            <person name="Zhang X.-Y."/>
            <person name="Zhou Q.-M."/>
            <person name="Zhang T."/>
            <person name="Li H."/>
            <person name="Yu Y.-F."/>
            <person name="Zhang X.-L."/>
            <person name="Hao X.-Y."/>
            <person name="Wang M."/>
            <person name="Wang L."/>
            <person name="Wei J.-C."/>
        </authorList>
    </citation>
    <scope>NUCLEOTIDE SEQUENCE [LARGE SCALE GENOMIC DNA]</scope>
    <source>
        <strain evidence="9">Z07020 / HMAS-L-300199</strain>
    </source>
</reference>
<keyword evidence="9" id="KW-1185">Reference proteome</keyword>
<dbReference type="OMA" id="DEAFPEC"/>
<sequence length="741" mass="83270">MAAEQPRHAPGNGLLTPGIVDGRTVKQKGKPNSRKTSARKSPSSSHTIAESPSSMNGSDKSPGGGTEAATTTAKPKRVRTGCLTCRSRHLKCDEGTPVCQNCRKSNRECERGIRLNFIDTTTPKAPIYLIPPTHDWQVTFQDESREIADEYKDGLAKYAPLEKEDQYDVQAEMTYDFSQSMGAPILSHQSLPPVGAVVQTYPESQQPLYPDHHHDSYQQHHHHNPSITTSHFSEPSQPPTQSYNSAPTIPAEEEQCRPAFETPREVLFMQVFVEEVALWMDSMDAEKHFSELLPFQSLHQPMLRYAFLACGGRHMNLINPAQYPDDVALEYYTKANQLFLRLLQNPDRDTALCATTAVILNVYEVMTEKALQRMNHIAGSRALIKECGWSARSVGIARACFFLNVGLELFSCLHFNWQVAWDPDDWGMDMNMNPQQLGGNEEVWTHKILYILAKVANFRASIPRFREQTTAAEQLRLNKRLQMWMDLKSWCDRWHACIPPTMHPMAYVPPFQASMKSSFPEVWLIKRPTIVARMFYHSAMALLGGIHPDVGMDQEYKDSLEQMKIYHSRQICGIVAHVKDRGVASASLRCLAIAAECLTHRREQEEVLEIFARIKREGGWRIQFVIDELHEKWGWNTHDTAMSGVNTTNNASSFYQQPGQASLPPLPPQAPPAPKKPPSGIVNPLYRNADFSKPDAPYKNYYVPPALPPPPPPPQHNQHPSGNHGMSVAGSGYAFSGLSAI</sequence>
<evidence type="ECO:0000256" key="4">
    <source>
        <dbReference type="ARBA" id="ARBA00023163"/>
    </source>
</evidence>
<dbReference type="GO" id="GO:0000981">
    <property type="term" value="F:DNA-binding transcription factor activity, RNA polymerase II-specific"/>
    <property type="evidence" value="ECO:0007669"/>
    <property type="project" value="InterPro"/>
</dbReference>
<dbReference type="PROSITE" id="PS50048">
    <property type="entry name" value="ZN2_CY6_FUNGAL_2"/>
    <property type="match status" value="1"/>
</dbReference>
<dbReference type="PANTHER" id="PTHR37534:SF40">
    <property type="entry name" value="ZN(2)-C6 FUNGAL-TYPE DOMAIN-CONTAINING PROTEIN"/>
    <property type="match status" value="1"/>
</dbReference>
<dbReference type="Pfam" id="PF00172">
    <property type="entry name" value="Zn_clus"/>
    <property type="match status" value="1"/>
</dbReference>
<feature type="region of interest" description="Disordered" evidence="6">
    <location>
        <begin position="1"/>
        <end position="78"/>
    </location>
</feature>
<dbReference type="PROSITE" id="PS00463">
    <property type="entry name" value="ZN2_CY6_FUNGAL_1"/>
    <property type="match status" value="1"/>
</dbReference>
<evidence type="ECO:0000313" key="9">
    <source>
        <dbReference type="Proteomes" id="UP000019373"/>
    </source>
</evidence>
<dbReference type="CDD" id="cd00067">
    <property type="entry name" value="GAL4"/>
    <property type="match status" value="1"/>
</dbReference>
<evidence type="ECO:0000256" key="6">
    <source>
        <dbReference type="SAM" id="MobiDB-lite"/>
    </source>
</evidence>
<dbReference type="GO" id="GO:0000976">
    <property type="term" value="F:transcription cis-regulatory region binding"/>
    <property type="evidence" value="ECO:0007669"/>
    <property type="project" value="TreeGrafter"/>
</dbReference>
<feature type="region of interest" description="Disordered" evidence="6">
    <location>
        <begin position="644"/>
        <end position="728"/>
    </location>
</feature>
<dbReference type="InterPro" id="IPR021858">
    <property type="entry name" value="Fun_TF"/>
</dbReference>
<feature type="compositionally biased region" description="Pro residues" evidence="6">
    <location>
        <begin position="705"/>
        <end position="715"/>
    </location>
</feature>
<keyword evidence="5" id="KW-0539">Nucleus</keyword>
<gene>
    <name evidence="8" type="ORF">EPUS_00566</name>
</gene>
<evidence type="ECO:0000259" key="7">
    <source>
        <dbReference type="PROSITE" id="PS50048"/>
    </source>
</evidence>
<proteinExistence type="predicted"/>
<feature type="region of interest" description="Disordered" evidence="6">
    <location>
        <begin position="205"/>
        <end position="253"/>
    </location>
</feature>
<evidence type="ECO:0000256" key="5">
    <source>
        <dbReference type="ARBA" id="ARBA00023242"/>
    </source>
</evidence>
<dbReference type="SUPFAM" id="SSF57701">
    <property type="entry name" value="Zn2/Cys6 DNA-binding domain"/>
    <property type="match status" value="1"/>
</dbReference>
<feature type="compositionally biased region" description="Pro residues" evidence="6">
    <location>
        <begin position="664"/>
        <end position="677"/>
    </location>
</feature>
<dbReference type="AlphaFoldDB" id="U1G2R9"/>
<dbReference type="EMBL" id="KE721204">
    <property type="protein sequence ID" value="ERF71577.1"/>
    <property type="molecule type" value="Genomic_DNA"/>
</dbReference>
<evidence type="ECO:0000313" key="8">
    <source>
        <dbReference type="EMBL" id="ERF71577.1"/>
    </source>
</evidence>
<keyword evidence="2" id="KW-0805">Transcription regulation</keyword>
<accession>U1G2R9</accession>
<dbReference type="Pfam" id="PF11951">
    <property type="entry name" value="Fungal_trans_2"/>
    <property type="match status" value="1"/>
</dbReference>
<comment type="subcellular location">
    <subcellularLocation>
        <location evidence="1">Nucleus</location>
    </subcellularLocation>
</comment>
<dbReference type="GeneID" id="19235627"/>
<dbReference type="GO" id="GO:0005634">
    <property type="term" value="C:nucleus"/>
    <property type="evidence" value="ECO:0007669"/>
    <property type="project" value="UniProtKB-SubCell"/>
</dbReference>